<keyword evidence="2" id="KW-1185">Reference proteome</keyword>
<dbReference type="InterPro" id="IPR036691">
    <property type="entry name" value="Endo/exonu/phosph_ase_sf"/>
</dbReference>
<sequence>MKLLCWNVRGFSHSGRRRQLIEYIRQEEINIVGLQETIRQNFSMFELQGLSRH</sequence>
<dbReference type="Proteomes" id="UP000015105">
    <property type="component" value="Chromosome 5D"/>
</dbReference>
<dbReference type="Gramene" id="AET5Gv20327400.1">
    <property type="protein sequence ID" value="AET5Gv20327400.1"/>
    <property type="gene ID" value="AET5Gv20327400"/>
</dbReference>
<dbReference type="EnsemblPlants" id="AET5Gv20327400.1">
    <property type="protein sequence ID" value="AET5Gv20327400.1"/>
    <property type="gene ID" value="AET5Gv20327400"/>
</dbReference>
<proteinExistence type="predicted"/>
<name>A0A453K736_AEGTS</name>
<reference evidence="1" key="5">
    <citation type="journal article" date="2021" name="G3 (Bethesda)">
        <title>Aegilops tauschii genome assembly Aet v5.0 features greater sequence contiguity and improved annotation.</title>
        <authorList>
            <person name="Wang L."/>
            <person name="Zhu T."/>
            <person name="Rodriguez J.C."/>
            <person name="Deal K.R."/>
            <person name="Dubcovsky J."/>
            <person name="McGuire P.E."/>
            <person name="Lux T."/>
            <person name="Spannagl M."/>
            <person name="Mayer K.F.X."/>
            <person name="Baldrich P."/>
            <person name="Meyers B.C."/>
            <person name="Huo N."/>
            <person name="Gu Y.Q."/>
            <person name="Zhou H."/>
            <person name="Devos K.M."/>
            <person name="Bennetzen J.L."/>
            <person name="Unver T."/>
            <person name="Budak H."/>
            <person name="Gulick P.J."/>
            <person name="Galiba G."/>
            <person name="Kalapos B."/>
            <person name="Nelson D.R."/>
            <person name="Li P."/>
            <person name="You F.M."/>
            <person name="Luo M.C."/>
            <person name="Dvorak J."/>
        </authorList>
    </citation>
    <scope>NUCLEOTIDE SEQUENCE [LARGE SCALE GENOMIC DNA]</scope>
    <source>
        <strain evidence="1">cv. AL8/78</strain>
    </source>
</reference>
<dbReference type="Gene3D" id="3.60.10.10">
    <property type="entry name" value="Endonuclease/exonuclease/phosphatase"/>
    <property type="match status" value="1"/>
</dbReference>
<organism evidence="1 2">
    <name type="scientific">Aegilops tauschii subsp. strangulata</name>
    <name type="common">Goatgrass</name>
    <dbReference type="NCBI Taxonomy" id="200361"/>
    <lineage>
        <taxon>Eukaryota</taxon>
        <taxon>Viridiplantae</taxon>
        <taxon>Streptophyta</taxon>
        <taxon>Embryophyta</taxon>
        <taxon>Tracheophyta</taxon>
        <taxon>Spermatophyta</taxon>
        <taxon>Magnoliopsida</taxon>
        <taxon>Liliopsida</taxon>
        <taxon>Poales</taxon>
        <taxon>Poaceae</taxon>
        <taxon>BOP clade</taxon>
        <taxon>Pooideae</taxon>
        <taxon>Triticodae</taxon>
        <taxon>Triticeae</taxon>
        <taxon>Triticinae</taxon>
        <taxon>Aegilops</taxon>
    </lineage>
</organism>
<evidence type="ECO:0008006" key="3">
    <source>
        <dbReference type="Google" id="ProtNLM"/>
    </source>
</evidence>
<evidence type="ECO:0000313" key="2">
    <source>
        <dbReference type="Proteomes" id="UP000015105"/>
    </source>
</evidence>
<reference evidence="1" key="3">
    <citation type="journal article" date="2017" name="Nature">
        <title>Genome sequence of the progenitor of the wheat D genome Aegilops tauschii.</title>
        <authorList>
            <person name="Luo M.C."/>
            <person name="Gu Y.Q."/>
            <person name="Puiu D."/>
            <person name="Wang H."/>
            <person name="Twardziok S.O."/>
            <person name="Deal K.R."/>
            <person name="Huo N."/>
            <person name="Zhu T."/>
            <person name="Wang L."/>
            <person name="Wang Y."/>
            <person name="McGuire P.E."/>
            <person name="Liu S."/>
            <person name="Long H."/>
            <person name="Ramasamy R.K."/>
            <person name="Rodriguez J.C."/>
            <person name="Van S.L."/>
            <person name="Yuan L."/>
            <person name="Wang Z."/>
            <person name="Xia Z."/>
            <person name="Xiao L."/>
            <person name="Anderson O.D."/>
            <person name="Ouyang S."/>
            <person name="Liang Y."/>
            <person name="Zimin A.V."/>
            <person name="Pertea G."/>
            <person name="Qi P."/>
            <person name="Bennetzen J.L."/>
            <person name="Dai X."/>
            <person name="Dawson M.W."/>
            <person name="Muller H.G."/>
            <person name="Kugler K."/>
            <person name="Rivarola-Duarte L."/>
            <person name="Spannagl M."/>
            <person name="Mayer K.F.X."/>
            <person name="Lu F.H."/>
            <person name="Bevan M.W."/>
            <person name="Leroy P."/>
            <person name="Li P."/>
            <person name="You F.M."/>
            <person name="Sun Q."/>
            <person name="Liu Z."/>
            <person name="Lyons E."/>
            <person name="Wicker T."/>
            <person name="Salzberg S.L."/>
            <person name="Devos K.M."/>
            <person name="Dvorak J."/>
        </authorList>
    </citation>
    <scope>NUCLEOTIDE SEQUENCE [LARGE SCALE GENOMIC DNA]</scope>
    <source>
        <strain evidence="1">cv. AL8/78</strain>
    </source>
</reference>
<protein>
    <recommendedName>
        <fullName evidence="3">Endonuclease/exonuclease/phosphatase domain-containing protein</fullName>
    </recommendedName>
</protein>
<dbReference type="SUPFAM" id="SSF56219">
    <property type="entry name" value="DNase I-like"/>
    <property type="match status" value="1"/>
</dbReference>
<reference evidence="1" key="4">
    <citation type="submission" date="2019-03" db="UniProtKB">
        <authorList>
            <consortium name="EnsemblPlants"/>
        </authorList>
    </citation>
    <scope>IDENTIFICATION</scope>
</reference>
<accession>A0A453K736</accession>
<reference evidence="2" key="2">
    <citation type="journal article" date="2017" name="Nat. Plants">
        <title>The Aegilops tauschii genome reveals multiple impacts of transposons.</title>
        <authorList>
            <person name="Zhao G."/>
            <person name="Zou C."/>
            <person name="Li K."/>
            <person name="Wang K."/>
            <person name="Li T."/>
            <person name="Gao L."/>
            <person name="Zhang X."/>
            <person name="Wang H."/>
            <person name="Yang Z."/>
            <person name="Liu X."/>
            <person name="Jiang W."/>
            <person name="Mao L."/>
            <person name="Kong X."/>
            <person name="Jiao Y."/>
            <person name="Jia J."/>
        </authorList>
    </citation>
    <scope>NUCLEOTIDE SEQUENCE [LARGE SCALE GENOMIC DNA]</scope>
    <source>
        <strain evidence="2">cv. AL8/78</strain>
    </source>
</reference>
<evidence type="ECO:0000313" key="1">
    <source>
        <dbReference type="EnsemblPlants" id="AET5Gv20327400.1"/>
    </source>
</evidence>
<dbReference type="AlphaFoldDB" id="A0A453K736"/>
<reference evidence="2" key="1">
    <citation type="journal article" date="2014" name="Science">
        <title>Ancient hybridizations among the ancestral genomes of bread wheat.</title>
        <authorList>
            <consortium name="International Wheat Genome Sequencing Consortium,"/>
            <person name="Marcussen T."/>
            <person name="Sandve S.R."/>
            <person name="Heier L."/>
            <person name="Spannagl M."/>
            <person name="Pfeifer M."/>
            <person name="Jakobsen K.S."/>
            <person name="Wulff B.B."/>
            <person name="Steuernagel B."/>
            <person name="Mayer K.F."/>
            <person name="Olsen O.A."/>
        </authorList>
    </citation>
    <scope>NUCLEOTIDE SEQUENCE [LARGE SCALE GENOMIC DNA]</scope>
    <source>
        <strain evidence="2">cv. AL8/78</strain>
    </source>
</reference>